<dbReference type="InterPro" id="IPR000547">
    <property type="entry name" value="Clathrin_H-chain/VPS_repeat"/>
</dbReference>
<dbReference type="Pfam" id="PF13432">
    <property type="entry name" value="TPR_16"/>
    <property type="match status" value="1"/>
</dbReference>
<gene>
    <name evidence="2" type="ORF">FUA24_21985</name>
</gene>
<dbReference type="AlphaFoldDB" id="A0A5D0HLN3"/>
<keyword evidence="3" id="KW-1185">Reference proteome</keyword>
<dbReference type="PANTHER" id="PTHR12558:SF13">
    <property type="entry name" value="CELL DIVISION CYCLE PROTEIN 27 HOMOLOG"/>
    <property type="match status" value="1"/>
</dbReference>
<dbReference type="EMBL" id="VSDQ01000729">
    <property type="protein sequence ID" value="TYA70202.1"/>
    <property type="molecule type" value="Genomic_DNA"/>
</dbReference>
<evidence type="ECO:0000256" key="1">
    <source>
        <dbReference type="PROSITE-ProRule" id="PRU00339"/>
    </source>
</evidence>
<dbReference type="PANTHER" id="PTHR12558">
    <property type="entry name" value="CELL DIVISION CYCLE 16,23,27"/>
    <property type="match status" value="1"/>
</dbReference>
<proteinExistence type="predicted"/>
<dbReference type="InterPro" id="IPR011990">
    <property type="entry name" value="TPR-like_helical_dom_sf"/>
</dbReference>
<feature type="repeat" description="TPR" evidence="1">
    <location>
        <begin position="242"/>
        <end position="275"/>
    </location>
</feature>
<evidence type="ECO:0000313" key="3">
    <source>
        <dbReference type="Proteomes" id="UP000323930"/>
    </source>
</evidence>
<feature type="repeat" description="TPR" evidence="1">
    <location>
        <begin position="39"/>
        <end position="72"/>
    </location>
</feature>
<dbReference type="InterPro" id="IPR019734">
    <property type="entry name" value="TPR_rpt"/>
</dbReference>
<dbReference type="Pfam" id="PF12895">
    <property type="entry name" value="ANAPC3"/>
    <property type="match status" value="1"/>
</dbReference>
<dbReference type="GO" id="GO:0006886">
    <property type="term" value="P:intracellular protein transport"/>
    <property type="evidence" value="ECO:0007669"/>
    <property type="project" value="InterPro"/>
</dbReference>
<reference evidence="2 3" key="1">
    <citation type="submission" date="2019-08" db="EMBL/GenBank/DDBJ databases">
        <title>Seonamhaeicola sediminis sp. nov., isolated from marine sediment.</title>
        <authorList>
            <person name="Cao W.R."/>
        </authorList>
    </citation>
    <scope>NUCLEOTIDE SEQUENCE [LARGE SCALE GENOMIC DNA]</scope>
    <source>
        <strain evidence="2 3">B011</strain>
    </source>
</reference>
<dbReference type="GO" id="GO:0016192">
    <property type="term" value="P:vesicle-mediated transport"/>
    <property type="evidence" value="ECO:0007669"/>
    <property type="project" value="InterPro"/>
</dbReference>
<feature type="repeat" description="TPR" evidence="1">
    <location>
        <begin position="73"/>
        <end position="106"/>
    </location>
</feature>
<sequence length="367" mass="43488">MIYFKTEAQSSVLHFADSLYAHGNYSKAIEHFMKYNNQSKVYDKIAKSYIAIGNYDSAILVYEKHLTNKPEDAIEKYNYGKLLYKTKRYDTASKVFKELIDLDTSNPNYQYEMGVTLVQLKDSTALKCFLNAYELDNTHQKAIFRIAKHYLKKGKNSLADEYINVGLSSYENNKELISLKAQNYYLRKQYEKAIVWFEKLISLNESTQFIHEKLSYAYARTIAYEKAIEHQVLALKFQPKNTNNLFILGRLYERNLDFENAEKCFREALEILDEPLDQEYMQLGMVLNRQKKHKEALEVYKKAVKENVSNDQAHFFLVLTKDRYYKDFDTRIKLYETFTEKFPKSVFVEMANHRISELKKEKFLKMD</sequence>
<accession>A0A5D0HLN3</accession>
<evidence type="ECO:0000313" key="2">
    <source>
        <dbReference type="EMBL" id="TYA70202.1"/>
    </source>
</evidence>
<dbReference type="Gene3D" id="1.25.40.10">
    <property type="entry name" value="Tetratricopeptide repeat domain"/>
    <property type="match status" value="4"/>
</dbReference>
<dbReference type="PROSITE" id="PS50236">
    <property type="entry name" value="CHCR"/>
    <property type="match status" value="1"/>
</dbReference>
<organism evidence="2 3">
    <name type="scientific">Seonamhaeicola marinus</name>
    <dbReference type="NCBI Taxonomy" id="1912246"/>
    <lineage>
        <taxon>Bacteria</taxon>
        <taxon>Pseudomonadati</taxon>
        <taxon>Bacteroidota</taxon>
        <taxon>Flavobacteriia</taxon>
        <taxon>Flavobacteriales</taxon>
        <taxon>Flavobacteriaceae</taxon>
    </lineage>
</organism>
<protein>
    <submittedName>
        <fullName evidence="2">Tetratricopeptide repeat protein</fullName>
    </submittedName>
</protein>
<dbReference type="PROSITE" id="PS50005">
    <property type="entry name" value="TPR"/>
    <property type="match status" value="4"/>
</dbReference>
<feature type="repeat" description="TPR" evidence="1">
    <location>
        <begin position="277"/>
        <end position="310"/>
    </location>
</feature>
<keyword evidence="1" id="KW-0802">TPR repeat</keyword>
<dbReference type="SMART" id="SM00028">
    <property type="entry name" value="TPR"/>
    <property type="match status" value="6"/>
</dbReference>
<name>A0A5D0HLN3_9FLAO</name>
<dbReference type="SUPFAM" id="SSF48452">
    <property type="entry name" value="TPR-like"/>
    <property type="match status" value="3"/>
</dbReference>
<dbReference type="Pfam" id="PF13181">
    <property type="entry name" value="TPR_8"/>
    <property type="match status" value="1"/>
</dbReference>
<dbReference type="Proteomes" id="UP000323930">
    <property type="component" value="Unassembled WGS sequence"/>
</dbReference>
<dbReference type="OrthoDB" id="9810596at2"/>
<comment type="caution">
    <text evidence="2">The sequence shown here is derived from an EMBL/GenBank/DDBJ whole genome shotgun (WGS) entry which is preliminary data.</text>
</comment>